<feature type="domain" description="Zn(2)-C6 fungal-type" evidence="4">
    <location>
        <begin position="213"/>
        <end position="242"/>
    </location>
</feature>
<organism evidence="5 6">
    <name type="scientific">Tilletiaria anomala (strain ATCC 24038 / CBS 436.72 / UBC 951)</name>
    <dbReference type="NCBI Taxonomy" id="1037660"/>
    <lineage>
        <taxon>Eukaryota</taxon>
        <taxon>Fungi</taxon>
        <taxon>Dikarya</taxon>
        <taxon>Basidiomycota</taxon>
        <taxon>Ustilaginomycotina</taxon>
        <taxon>Exobasidiomycetes</taxon>
        <taxon>Georgefischeriales</taxon>
        <taxon>Tilletiariaceae</taxon>
        <taxon>Tilletiaria</taxon>
    </lineage>
</organism>
<dbReference type="InParanoid" id="A0A066VNT9"/>
<keyword evidence="6" id="KW-1185">Reference proteome</keyword>
<dbReference type="InterPro" id="IPR001138">
    <property type="entry name" value="Zn2Cys6_DnaBD"/>
</dbReference>
<feature type="compositionally biased region" description="Polar residues" evidence="3">
    <location>
        <begin position="915"/>
        <end position="930"/>
    </location>
</feature>
<accession>A0A066VNT9</accession>
<feature type="compositionally biased region" description="Basic residues" evidence="3">
    <location>
        <begin position="113"/>
        <end position="142"/>
    </location>
</feature>
<evidence type="ECO:0000256" key="1">
    <source>
        <dbReference type="ARBA" id="ARBA00004123"/>
    </source>
</evidence>
<dbReference type="PROSITE" id="PS50048">
    <property type="entry name" value="ZN2_CY6_FUNGAL_2"/>
    <property type="match status" value="1"/>
</dbReference>
<name>A0A066VNT9_TILAU</name>
<dbReference type="Proteomes" id="UP000027361">
    <property type="component" value="Unassembled WGS sequence"/>
</dbReference>
<dbReference type="STRING" id="1037660.A0A066VNT9"/>
<keyword evidence="2" id="KW-0539">Nucleus</keyword>
<dbReference type="SMART" id="SM00066">
    <property type="entry name" value="GAL4"/>
    <property type="match status" value="1"/>
</dbReference>
<evidence type="ECO:0000256" key="3">
    <source>
        <dbReference type="SAM" id="MobiDB-lite"/>
    </source>
</evidence>
<feature type="region of interest" description="Disordered" evidence="3">
    <location>
        <begin position="1"/>
        <end position="197"/>
    </location>
</feature>
<feature type="region of interest" description="Disordered" evidence="3">
    <location>
        <begin position="887"/>
        <end position="931"/>
    </location>
</feature>
<dbReference type="PROSITE" id="PS00463">
    <property type="entry name" value="ZN2_CY6_FUNGAL_1"/>
    <property type="match status" value="1"/>
</dbReference>
<feature type="region of interest" description="Disordered" evidence="3">
    <location>
        <begin position="242"/>
        <end position="277"/>
    </location>
</feature>
<evidence type="ECO:0000259" key="4">
    <source>
        <dbReference type="PROSITE" id="PS50048"/>
    </source>
</evidence>
<sequence>MGSMPHFPPLQHQHPTLPPLGQPVGYSIHHSERLHAMLPRPQANEPNPPPPYHPHQHQRQQQQQQQHQHQQQQQQHQHHQLPPMPGSLWRSTNPSLPSSLPASAWLQGCPTHWQHHSPPQHRHQQYQHPHQHQRHQQQHRSPQHAGDSSNSHDLKLDDSFPANSVGRKERLASRESAQGEASDSQAGNGTANGNKSPATAARATFCKPKLTPSCARCRAKKLKCDQQVPCSNCIVKKLEHECHKEERAPRQPKKRKGDASFDGGADEAGGSGDKDPEALEVLKQRIVELERLLARTGSTHATQSIRQHKVEGTAAFLEEYIIREALSFTPVAITGVHPCTADMPNSSGISMLAPTTMTAAVTSPNTGSPLRQQGNSHRTVVAYMNEFGGAKLRERPNAFWEKNENQEARVHLVESVRSLLAELGPQVRADLLRYCWPIRAMGMFDRCIWVPEVVENIERFIHRTHQYADGWNDMNELALFCMAISVAIQFYPGVGTVRRTLPATMKHWNKGKLMLFRNAGRECLALEQNMAIASLEGLQALILLSGQGLDDADYSAFLDDILRRGVIRMELNKLGSLSMLGYEPGTTVEQCRRKEMAVRVFWHVVSRDWSLGQSTRTYTFLPEQITTRPPLNLKDVDMRQVPFAPSRPFDEWTETYMFIAKIHLSHIVRGSIDMLNEQAQKGGSSRVWNQGNRAILDEQYQFFLKQLPSFFQLDIPFEGPSETQKGAAEVQRWLLHQLVFSLLLKLHRSDLGKKRVQSSCISLSYVILEIHDKVRKRCRVIDSLAINQDHVYSACIVLLLDLYADHSAEARRATGLDRIMIRSKIRRAAGWLDKTQPRTAKAARLLERLLDEEERHVQENGESGVVGYTRLIEIAASMNEEEQARARGETCSLRPSHLTDSHQSKVDTGLHKESSPGSISRSTCLSSETPATPVDTALYPSLVWPYEGPPPALTTAANVLQVLRFPSASSAMPPAPSCTGSTSTDALHALASGSGSRDGSSNGSPAAFGALASTPARSIASMGDGRSAKVPVIALDPSQSFNDDLLWQMVFGKTTQTGLQKSR</sequence>
<feature type="region of interest" description="Disordered" evidence="3">
    <location>
        <begin position="970"/>
        <end position="1003"/>
    </location>
</feature>
<feature type="compositionally biased region" description="Low complexity" evidence="3">
    <location>
        <begin position="992"/>
        <end position="1003"/>
    </location>
</feature>
<feature type="compositionally biased region" description="Basic and acidic residues" evidence="3">
    <location>
        <begin position="897"/>
        <end position="914"/>
    </location>
</feature>
<dbReference type="Gene3D" id="4.10.240.10">
    <property type="entry name" value="Zn(2)-C6 fungal-type DNA-binding domain"/>
    <property type="match status" value="1"/>
</dbReference>
<dbReference type="GO" id="GO:0005634">
    <property type="term" value="C:nucleus"/>
    <property type="evidence" value="ECO:0007669"/>
    <property type="project" value="UniProtKB-SubCell"/>
</dbReference>
<dbReference type="HOGENOM" id="CLU_288882_0_0_1"/>
<dbReference type="CDD" id="cd00067">
    <property type="entry name" value="GAL4"/>
    <property type="match status" value="1"/>
</dbReference>
<proteinExistence type="predicted"/>
<dbReference type="RefSeq" id="XP_013241322.1">
    <property type="nucleotide sequence ID" value="XM_013385868.1"/>
</dbReference>
<dbReference type="GeneID" id="25261993"/>
<protein>
    <recommendedName>
        <fullName evidence="4">Zn(2)-C6 fungal-type domain-containing protein</fullName>
    </recommendedName>
</protein>
<dbReference type="InterPro" id="IPR036864">
    <property type="entry name" value="Zn2-C6_fun-type_DNA-bd_sf"/>
</dbReference>
<dbReference type="GO" id="GO:0000981">
    <property type="term" value="F:DNA-binding transcription factor activity, RNA polymerase II-specific"/>
    <property type="evidence" value="ECO:0007669"/>
    <property type="project" value="InterPro"/>
</dbReference>
<dbReference type="InterPro" id="IPR050613">
    <property type="entry name" value="Sec_Metabolite_Reg"/>
</dbReference>
<gene>
    <name evidence="5" type="ORF">K437DRAFT_191045</name>
</gene>
<dbReference type="OrthoDB" id="39175at2759"/>
<evidence type="ECO:0000256" key="2">
    <source>
        <dbReference type="ARBA" id="ARBA00023242"/>
    </source>
</evidence>
<dbReference type="PANTHER" id="PTHR31001">
    <property type="entry name" value="UNCHARACTERIZED TRANSCRIPTIONAL REGULATORY PROTEIN"/>
    <property type="match status" value="1"/>
</dbReference>
<dbReference type="EMBL" id="JMSN01000093">
    <property type="protein sequence ID" value="KDN40250.1"/>
    <property type="molecule type" value="Genomic_DNA"/>
</dbReference>
<dbReference type="CDD" id="cd12148">
    <property type="entry name" value="fungal_TF_MHR"/>
    <property type="match status" value="1"/>
</dbReference>
<feature type="compositionally biased region" description="Polar residues" evidence="3">
    <location>
        <begin position="175"/>
        <end position="197"/>
    </location>
</feature>
<comment type="subcellular location">
    <subcellularLocation>
        <location evidence="1">Nucleus</location>
    </subcellularLocation>
</comment>
<evidence type="ECO:0000313" key="5">
    <source>
        <dbReference type="EMBL" id="KDN40250.1"/>
    </source>
</evidence>
<feature type="compositionally biased region" description="Low complexity" evidence="3">
    <location>
        <begin position="94"/>
        <end position="104"/>
    </location>
</feature>
<evidence type="ECO:0000313" key="6">
    <source>
        <dbReference type="Proteomes" id="UP000027361"/>
    </source>
</evidence>
<dbReference type="AlphaFoldDB" id="A0A066VNT9"/>
<dbReference type="SUPFAM" id="SSF57701">
    <property type="entry name" value="Zn2/Cys6 DNA-binding domain"/>
    <property type="match status" value="1"/>
</dbReference>
<dbReference type="GO" id="GO:0008270">
    <property type="term" value="F:zinc ion binding"/>
    <property type="evidence" value="ECO:0007669"/>
    <property type="project" value="InterPro"/>
</dbReference>
<dbReference type="Pfam" id="PF00172">
    <property type="entry name" value="Zn_clus"/>
    <property type="match status" value="1"/>
</dbReference>
<reference evidence="5 6" key="1">
    <citation type="submission" date="2014-05" db="EMBL/GenBank/DDBJ databases">
        <title>Draft genome sequence of a rare smut relative, Tilletiaria anomala UBC 951.</title>
        <authorList>
            <consortium name="DOE Joint Genome Institute"/>
            <person name="Toome M."/>
            <person name="Kuo A."/>
            <person name="Henrissat B."/>
            <person name="Lipzen A."/>
            <person name="Tritt A."/>
            <person name="Yoshinaga Y."/>
            <person name="Zane M."/>
            <person name="Barry K."/>
            <person name="Grigoriev I.V."/>
            <person name="Spatafora J.W."/>
            <person name="Aimea M.C."/>
        </authorList>
    </citation>
    <scope>NUCLEOTIDE SEQUENCE [LARGE SCALE GENOMIC DNA]</scope>
    <source>
        <strain evidence="5 6">UBC 951</strain>
    </source>
</reference>
<feature type="compositionally biased region" description="Low complexity" evidence="3">
    <location>
        <begin position="59"/>
        <end position="75"/>
    </location>
</feature>
<dbReference type="PANTHER" id="PTHR31001:SF89">
    <property type="entry name" value="ZN(2)-C6 FUNGAL-TYPE DOMAIN-CONTAINING PROTEIN"/>
    <property type="match status" value="1"/>
</dbReference>
<comment type="caution">
    <text evidence="5">The sequence shown here is derived from an EMBL/GenBank/DDBJ whole genome shotgun (WGS) entry which is preliminary data.</text>
</comment>